<evidence type="ECO:0000313" key="3">
    <source>
        <dbReference type="Proteomes" id="UP000324233"/>
    </source>
</evidence>
<dbReference type="Proteomes" id="UP000324233">
    <property type="component" value="Chromosome"/>
</dbReference>
<reference evidence="2 3" key="1">
    <citation type="submission" date="2019-08" db="EMBL/GenBank/DDBJ databases">
        <title>Deep-cultivation of Planctomycetes and their phenomic and genomic characterization uncovers novel biology.</title>
        <authorList>
            <person name="Wiegand S."/>
            <person name="Jogler M."/>
            <person name="Boedeker C."/>
            <person name="Pinto D."/>
            <person name="Vollmers J."/>
            <person name="Rivas-Marin E."/>
            <person name="Kohn T."/>
            <person name="Peeters S.H."/>
            <person name="Heuer A."/>
            <person name="Rast P."/>
            <person name="Oberbeckmann S."/>
            <person name="Bunk B."/>
            <person name="Jeske O."/>
            <person name="Meyerdierks A."/>
            <person name="Storesund J.E."/>
            <person name="Kallscheuer N."/>
            <person name="Luecker S."/>
            <person name="Lage O.M."/>
            <person name="Pohl T."/>
            <person name="Merkel B.J."/>
            <person name="Hornburger P."/>
            <person name="Mueller R.-W."/>
            <person name="Bruemmer F."/>
            <person name="Labrenz M."/>
            <person name="Spormann A.M."/>
            <person name="Op den Camp H."/>
            <person name="Overmann J."/>
            <person name="Amann R."/>
            <person name="Jetten M.S.M."/>
            <person name="Mascher T."/>
            <person name="Medema M.H."/>
            <person name="Devos D.P."/>
            <person name="Kaster A.-K."/>
            <person name="Ovreas L."/>
            <person name="Rohde M."/>
            <person name="Galperin M.Y."/>
            <person name="Jogler C."/>
        </authorList>
    </citation>
    <scope>NUCLEOTIDE SEQUENCE [LARGE SCALE GENOMIC DNA]</scope>
    <source>
        <strain evidence="2 3">OJF2</strain>
    </source>
</reference>
<dbReference type="AlphaFoldDB" id="A0A5B9WF42"/>
<evidence type="ECO:0000256" key="1">
    <source>
        <dbReference type="SAM" id="MobiDB-lite"/>
    </source>
</evidence>
<protein>
    <submittedName>
        <fullName evidence="2">Uncharacterized protein</fullName>
    </submittedName>
</protein>
<gene>
    <name evidence="2" type="ORF">OJF2_78160</name>
</gene>
<evidence type="ECO:0000313" key="2">
    <source>
        <dbReference type="EMBL" id="QEH39202.1"/>
    </source>
</evidence>
<feature type="compositionally biased region" description="Pro residues" evidence="1">
    <location>
        <begin position="164"/>
        <end position="173"/>
    </location>
</feature>
<sequence>MDSHRLFVARVVVAIEERWFAPGTGGPPVRSERRHLVESFLFAAPDAEAAYEVAAGWLPGFSDSNHDGRGEETALFALGLHQLEELIPRLGELPSAAQEHYGIDLGLYDPDDVDADGVPLVRTREQLEVFLSPSSHRREEEGQIRFPADEGGIQDVEFDRPGPRHPPPLTPPS</sequence>
<dbReference type="RefSeq" id="WP_148598540.1">
    <property type="nucleotide sequence ID" value="NZ_CP042997.1"/>
</dbReference>
<proteinExistence type="predicted"/>
<feature type="region of interest" description="Disordered" evidence="1">
    <location>
        <begin position="132"/>
        <end position="173"/>
    </location>
</feature>
<name>A0A5B9WF42_9BACT</name>
<dbReference type="EMBL" id="CP042997">
    <property type="protein sequence ID" value="QEH39202.1"/>
    <property type="molecule type" value="Genomic_DNA"/>
</dbReference>
<keyword evidence="3" id="KW-1185">Reference proteome</keyword>
<organism evidence="2 3">
    <name type="scientific">Aquisphaera giovannonii</name>
    <dbReference type="NCBI Taxonomy" id="406548"/>
    <lineage>
        <taxon>Bacteria</taxon>
        <taxon>Pseudomonadati</taxon>
        <taxon>Planctomycetota</taxon>
        <taxon>Planctomycetia</taxon>
        <taxon>Isosphaerales</taxon>
        <taxon>Isosphaeraceae</taxon>
        <taxon>Aquisphaera</taxon>
    </lineage>
</organism>
<dbReference type="OrthoDB" id="9970829at2"/>
<accession>A0A5B9WF42</accession>
<dbReference type="KEGG" id="agv:OJF2_78160"/>